<keyword evidence="2" id="KW-0238">DNA-binding</keyword>
<evidence type="ECO:0000256" key="3">
    <source>
        <dbReference type="ARBA" id="ARBA00023163"/>
    </source>
</evidence>
<sequence>MESVRYLSFALILSAVLACSNTEKDELNITNRFEYVRDSTHNLSLAKIKTEKDWKKISADALSFNFTKDVIWLRAPVSDAAFSSGRIIALEWKALDSGILYYPQNGNFYQSFQTGDTFPKSLWALPEALDPSFQIPSEKGEGFLYICLKSKSMMSFPIRSMDKKTFLHKIILETSITWLILGFCAVMFIVSMFYLMAFRLYEFFFYTVYVLTTTLWYNGQFGNSFHSFWPDAIWWQSRSILFFLAIGIAASFQFVRMFLETKTRTPFTDKILMVLGIVGIVSSFFILFTESNTIFSRIISIIYMVSIPLILITGIRIYLKGEKRIQFFLLSWGTYMCAGYSSIFYYLGIIPYSLPVIYGSVFIFPLDLFFLLFNLLQKYQTLAGERNEILQRLLTVNRPQDSRYTKSKLGFVDTGESLTRLEQWMRQSKPYLDEKLDLEKTSLAIGLNLQQTSELINSKIGISFRAYLNSYRLQDAKELLQNNPQMSILSIAFATGFGSKSAFNHEFKKTMGMTPIEFRKGKPDSQVTL</sequence>
<dbReference type="Gene3D" id="1.10.10.60">
    <property type="entry name" value="Homeodomain-like"/>
    <property type="match status" value="1"/>
</dbReference>
<evidence type="ECO:0000313" key="6">
    <source>
        <dbReference type="EMBL" id="TGL62145.1"/>
    </source>
</evidence>
<dbReference type="EMBL" id="RQGD01000010">
    <property type="protein sequence ID" value="TGL62145.1"/>
    <property type="molecule type" value="Genomic_DNA"/>
</dbReference>
<dbReference type="RefSeq" id="WP_135621819.1">
    <property type="nucleotide sequence ID" value="NZ_RQGD01000010.1"/>
</dbReference>
<dbReference type="InterPro" id="IPR011623">
    <property type="entry name" value="7TMR_DISM_rcpt_extracell_dom1"/>
</dbReference>
<keyword evidence="1" id="KW-0805">Transcription regulation</keyword>
<evidence type="ECO:0000259" key="5">
    <source>
        <dbReference type="PROSITE" id="PS01124"/>
    </source>
</evidence>
<dbReference type="OrthoDB" id="328830at2"/>
<keyword evidence="4" id="KW-0812">Transmembrane</keyword>
<feature type="transmembrane region" description="Helical" evidence="4">
    <location>
        <begin position="294"/>
        <end position="315"/>
    </location>
</feature>
<keyword evidence="4" id="KW-1133">Transmembrane helix</keyword>
<keyword evidence="4" id="KW-0472">Membrane</keyword>
<dbReference type="PROSITE" id="PS51257">
    <property type="entry name" value="PROKAR_LIPOPROTEIN"/>
    <property type="match status" value="1"/>
</dbReference>
<evidence type="ECO:0000256" key="2">
    <source>
        <dbReference type="ARBA" id="ARBA00023125"/>
    </source>
</evidence>
<dbReference type="Proteomes" id="UP000297693">
    <property type="component" value="Unassembled WGS sequence"/>
</dbReference>
<dbReference type="SMART" id="SM00342">
    <property type="entry name" value="HTH_ARAC"/>
    <property type="match status" value="1"/>
</dbReference>
<keyword evidence="3" id="KW-0804">Transcription</keyword>
<comment type="caution">
    <text evidence="6">The sequence shown here is derived from an EMBL/GenBank/DDBJ whole genome shotgun (WGS) entry which is preliminary data.</text>
</comment>
<dbReference type="InterPro" id="IPR020449">
    <property type="entry name" value="Tscrpt_reg_AraC-type_HTH"/>
</dbReference>
<feature type="transmembrane region" description="Helical" evidence="4">
    <location>
        <begin position="203"/>
        <end position="219"/>
    </location>
</feature>
<reference evidence="6" key="1">
    <citation type="journal article" date="2019" name="PLoS Negl. Trop. Dis.">
        <title>Revisiting the worldwide diversity of Leptospira species in the environment.</title>
        <authorList>
            <person name="Vincent A.T."/>
            <person name="Schiettekatte O."/>
            <person name="Bourhy P."/>
            <person name="Veyrier F.J."/>
            <person name="Picardeau M."/>
        </authorList>
    </citation>
    <scope>NUCLEOTIDE SEQUENCE [LARGE SCALE GENOMIC DNA]</scope>
    <source>
        <strain evidence="6">201702476</strain>
    </source>
</reference>
<name>A0A4R9K772_9LEPT</name>
<feature type="transmembrane region" description="Helical" evidence="4">
    <location>
        <begin position="176"/>
        <end position="196"/>
    </location>
</feature>
<dbReference type="InterPro" id="IPR009057">
    <property type="entry name" value="Homeodomain-like_sf"/>
</dbReference>
<dbReference type="Pfam" id="PF07696">
    <property type="entry name" value="7TMR-DISMED2"/>
    <property type="match status" value="1"/>
</dbReference>
<proteinExistence type="predicted"/>
<dbReference type="InterPro" id="IPR018060">
    <property type="entry name" value="HTH_AraC"/>
</dbReference>
<dbReference type="SUPFAM" id="SSF46689">
    <property type="entry name" value="Homeodomain-like"/>
    <property type="match status" value="1"/>
</dbReference>
<dbReference type="Pfam" id="PF07695">
    <property type="entry name" value="7TMR-DISM_7TM"/>
    <property type="match status" value="1"/>
</dbReference>
<dbReference type="GO" id="GO:0043565">
    <property type="term" value="F:sequence-specific DNA binding"/>
    <property type="evidence" value="ECO:0007669"/>
    <property type="project" value="InterPro"/>
</dbReference>
<dbReference type="InterPro" id="IPR011622">
    <property type="entry name" value="7TMR_DISM_rcpt_extracell_dom2"/>
</dbReference>
<evidence type="ECO:0000256" key="4">
    <source>
        <dbReference type="SAM" id="Phobius"/>
    </source>
</evidence>
<accession>A0A4R9K772</accession>
<feature type="transmembrane region" description="Helical" evidence="4">
    <location>
        <begin position="327"/>
        <end position="350"/>
    </location>
</feature>
<dbReference type="Pfam" id="PF12833">
    <property type="entry name" value="HTH_18"/>
    <property type="match status" value="1"/>
</dbReference>
<evidence type="ECO:0000256" key="1">
    <source>
        <dbReference type="ARBA" id="ARBA00023015"/>
    </source>
</evidence>
<keyword evidence="7" id="KW-1185">Reference proteome</keyword>
<organism evidence="6 7">
    <name type="scientific">Leptospira ognonensis</name>
    <dbReference type="NCBI Taxonomy" id="2484945"/>
    <lineage>
        <taxon>Bacteria</taxon>
        <taxon>Pseudomonadati</taxon>
        <taxon>Spirochaetota</taxon>
        <taxon>Spirochaetia</taxon>
        <taxon>Leptospirales</taxon>
        <taxon>Leptospiraceae</taxon>
        <taxon>Leptospira</taxon>
    </lineage>
</organism>
<dbReference type="PANTHER" id="PTHR43280">
    <property type="entry name" value="ARAC-FAMILY TRANSCRIPTIONAL REGULATOR"/>
    <property type="match status" value="1"/>
</dbReference>
<dbReference type="GO" id="GO:0003700">
    <property type="term" value="F:DNA-binding transcription factor activity"/>
    <property type="evidence" value="ECO:0007669"/>
    <property type="project" value="InterPro"/>
</dbReference>
<dbReference type="InterPro" id="IPR018062">
    <property type="entry name" value="HTH_AraC-typ_CS"/>
</dbReference>
<dbReference type="AlphaFoldDB" id="A0A4R9K772"/>
<dbReference type="PROSITE" id="PS01124">
    <property type="entry name" value="HTH_ARAC_FAMILY_2"/>
    <property type="match status" value="1"/>
</dbReference>
<dbReference type="PROSITE" id="PS00041">
    <property type="entry name" value="HTH_ARAC_FAMILY_1"/>
    <property type="match status" value="1"/>
</dbReference>
<dbReference type="PRINTS" id="PR00032">
    <property type="entry name" value="HTHARAC"/>
</dbReference>
<gene>
    <name evidence="6" type="ORF">EHQ58_02770</name>
</gene>
<dbReference type="PANTHER" id="PTHR43280:SF29">
    <property type="entry name" value="ARAC-FAMILY TRANSCRIPTIONAL REGULATOR"/>
    <property type="match status" value="1"/>
</dbReference>
<dbReference type="Gene3D" id="2.60.40.2380">
    <property type="match status" value="1"/>
</dbReference>
<protein>
    <submittedName>
        <fullName evidence="6">Helix-turn-helix domain-containing protein</fullName>
    </submittedName>
</protein>
<feature type="transmembrane region" description="Helical" evidence="4">
    <location>
        <begin position="271"/>
        <end position="288"/>
    </location>
</feature>
<feature type="transmembrane region" description="Helical" evidence="4">
    <location>
        <begin position="239"/>
        <end position="259"/>
    </location>
</feature>
<feature type="transmembrane region" description="Helical" evidence="4">
    <location>
        <begin position="356"/>
        <end position="376"/>
    </location>
</feature>
<evidence type="ECO:0000313" key="7">
    <source>
        <dbReference type="Proteomes" id="UP000297693"/>
    </source>
</evidence>
<feature type="domain" description="HTH araC/xylS-type" evidence="5">
    <location>
        <begin position="419"/>
        <end position="521"/>
    </location>
</feature>